<accession>A0A0A7S2W6</accession>
<evidence type="ECO:0000313" key="3">
    <source>
        <dbReference type="Proteomes" id="UP000030901"/>
    </source>
</evidence>
<dbReference type="RefSeq" id="WP_039105837.1">
    <property type="nucleotide sequence ID" value="NZ_CP009056.1"/>
</dbReference>
<dbReference type="EMBL" id="CP009056">
    <property type="protein sequence ID" value="AJA45860.1"/>
    <property type="molecule type" value="Genomic_DNA"/>
</dbReference>
<dbReference type="Proteomes" id="UP000030901">
    <property type="component" value="Chromosome"/>
</dbReference>
<dbReference type="HOGENOM" id="CLU_1432641_0_0_6"/>
<gene>
    <name evidence="2" type="ORF">FPB0191_02050</name>
</gene>
<sequence length="189" mass="21861">MKKLLLLLLAWVLLSFQINYAVSNPRNNDSASGNKAVQPKTALDMPEKSNFFHIAFRKVAVPQSSTSNNHVQRVYLYANNYDNARIFIMDEKISSESTAMKILLQQATARGNYKPQVKQYKDVQYIEGTDMKMNGRYIIVLDYNKATKRAMIRSLMYQKKPKNRDFFLIANSVKETQLVDELLHFGRNL</sequence>
<organism evidence="2 3">
    <name type="scientific">Frischella perrara</name>
    <dbReference type="NCBI Taxonomy" id="1267021"/>
    <lineage>
        <taxon>Bacteria</taxon>
        <taxon>Pseudomonadati</taxon>
        <taxon>Pseudomonadota</taxon>
        <taxon>Gammaproteobacteria</taxon>
        <taxon>Orbales</taxon>
        <taxon>Orbaceae</taxon>
        <taxon>Frischella</taxon>
    </lineage>
</organism>
<name>A0A0A7S2W6_FRIPE</name>
<evidence type="ECO:0000313" key="2">
    <source>
        <dbReference type="EMBL" id="AJA45860.1"/>
    </source>
</evidence>
<evidence type="ECO:0000256" key="1">
    <source>
        <dbReference type="SAM" id="SignalP"/>
    </source>
</evidence>
<reference evidence="2 3" key="1">
    <citation type="journal article" date="2014" name="Appl. Environ. Microbiol.">
        <title>Gut symbionts from distinct hosts exhibit genotoxic activity via divergent colibactin biosynthetic pathways.</title>
        <authorList>
            <person name="Engel P."/>
            <person name="Vizcaino M.I."/>
            <person name="Crawford J.M."/>
        </authorList>
    </citation>
    <scope>NUCLEOTIDE SEQUENCE [LARGE SCALE GENOMIC DNA]</scope>
    <source>
        <strain evidence="2 3">PEB0191</strain>
    </source>
</reference>
<keyword evidence="1" id="KW-0732">Signal</keyword>
<dbReference type="OrthoDB" id="7066825at2"/>
<dbReference type="AlphaFoldDB" id="A0A0A7S2W6"/>
<keyword evidence="3" id="KW-1185">Reference proteome</keyword>
<protein>
    <recommendedName>
        <fullName evidence="4">DUF1795 domain-containing protein</fullName>
    </recommendedName>
</protein>
<evidence type="ECO:0008006" key="4">
    <source>
        <dbReference type="Google" id="ProtNLM"/>
    </source>
</evidence>
<dbReference type="KEGG" id="fpp:FPB0191_02050"/>
<proteinExistence type="predicted"/>
<feature type="chain" id="PRO_5002032779" description="DUF1795 domain-containing protein" evidence="1">
    <location>
        <begin position="22"/>
        <end position="189"/>
    </location>
</feature>
<feature type="signal peptide" evidence="1">
    <location>
        <begin position="1"/>
        <end position="21"/>
    </location>
</feature>